<evidence type="ECO:0000313" key="2">
    <source>
        <dbReference type="EMBL" id="XAG73101.1"/>
    </source>
</evidence>
<gene>
    <name evidence="2" type="ORF">MRN42_00605</name>
</gene>
<dbReference type="AlphaFoldDB" id="A0AAU6UG12"/>
<keyword evidence="1" id="KW-0812">Transmembrane</keyword>
<keyword evidence="1" id="KW-0472">Membrane</keyword>
<sequence>MSEIEQVVLRTRRLETLLRQHYHAQGKGLHQLISSCEERLPHDIIEKLRYIATIRNKIVHEDHFHLPDRKAFLLACLQCEKELAPRSGRFIWRVAVMLMLLMTMAAVTFYYLHWDELSKFFPKS</sequence>
<reference evidence="2" key="1">
    <citation type="submission" date="2022-03" db="EMBL/GenBank/DDBJ databases">
        <title>Sea Food Isolates.</title>
        <authorList>
            <person name="Li c."/>
        </authorList>
    </citation>
    <scope>NUCLEOTIDE SEQUENCE</scope>
    <source>
        <strain evidence="2">19NY04SH03</strain>
    </source>
</reference>
<organism evidence="2">
    <name type="scientific">bacterium 19NY04SH03</name>
    <dbReference type="NCBI Taxonomy" id="2920647"/>
    <lineage>
        <taxon>Bacteria</taxon>
    </lineage>
</organism>
<proteinExistence type="predicted"/>
<accession>A0AAU6UG12</accession>
<evidence type="ECO:0000256" key="1">
    <source>
        <dbReference type="SAM" id="Phobius"/>
    </source>
</evidence>
<feature type="transmembrane region" description="Helical" evidence="1">
    <location>
        <begin position="90"/>
        <end position="112"/>
    </location>
</feature>
<dbReference type="EMBL" id="CP095346">
    <property type="protein sequence ID" value="XAG73101.1"/>
    <property type="molecule type" value="Genomic_DNA"/>
</dbReference>
<protein>
    <submittedName>
        <fullName evidence="2">DUF4145 domain-containing protein</fullName>
    </submittedName>
</protein>
<name>A0AAU6UG12_UNCXX</name>
<keyword evidence="1" id="KW-1133">Transmembrane helix</keyword>